<feature type="compositionally biased region" description="Polar residues" evidence="1">
    <location>
        <begin position="21"/>
        <end position="49"/>
    </location>
</feature>
<protein>
    <submittedName>
        <fullName evidence="2">Uncharacterized protein</fullName>
    </submittedName>
</protein>
<evidence type="ECO:0000313" key="3">
    <source>
        <dbReference type="Proteomes" id="UP000308197"/>
    </source>
</evidence>
<gene>
    <name evidence="2" type="ORF">K466DRAFT_32103</name>
</gene>
<dbReference type="EMBL" id="ML212134">
    <property type="protein sequence ID" value="TFK79187.1"/>
    <property type="molecule type" value="Genomic_DNA"/>
</dbReference>
<evidence type="ECO:0000313" key="2">
    <source>
        <dbReference type="EMBL" id="TFK79187.1"/>
    </source>
</evidence>
<sequence>MWAPRQLPDSIHPVRTRRRTSQASKSSPLDCILTSSATSTHTDPSSDNRPASACLALSRFDGSHEQRSRRHNCHQVNTLTTKWTPWSKYRLPLPWKPRTLRAYSDCDGEHMCPRTCTILTPHLAEPTVSTRRALCVRLLWLANGAERSSSLEIRPQPRDRAG</sequence>
<keyword evidence="3" id="KW-1185">Reference proteome</keyword>
<accession>A0A5C3NRI2</accession>
<dbReference type="AlphaFoldDB" id="A0A5C3NRI2"/>
<evidence type="ECO:0000256" key="1">
    <source>
        <dbReference type="SAM" id="MobiDB-lite"/>
    </source>
</evidence>
<proteinExistence type="predicted"/>
<organism evidence="2 3">
    <name type="scientific">Polyporus arcularius HHB13444</name>
    <dbReference type="NCBI Taxonomy" id="1314778"/>
    <lineage>
        <taxon>Eukaryota</taxon>
        <taxon>Fungi</taxon>
        <taxon>Dikarya</taxon>
        <taxon>Basidiomycota</taxon>
        <taxon>Agaricomycotina</taxon>
        <taxon>Agaricomycetes</taxon>
        <taxon>Polyporales</taxon>
        <taxon>Polyporaceae</taxon>
        <taxon>Polyporus</taxon>
    </lineage>
</organism>
<dbReference type="InParanoid" id="A0A5C3NRI2"/>
<dbReference type="Proteomes" id="UP000308197">
    <property type="component" value="Unassembled WGS sequence"/>
</dbReference>
<feature type="region of interest" description="Disordered" evidence="1">
    <location>
        <begin position="1"/>
        <end position="50"/>
    </location>
</feature>
<name>A0A5C3NRI2_9APHY</name>
<reference evidence="2 3" key="1">
    <citation type="journal article" date="2019" name="Nat. Ecol. Evol.">
        <title>Megaphylogeny resolves global patterns of mushroom evolution.</title>
        <authorList>
            <person name="Varga T."/>
            <person name="Krizsan K."/>
            <person name="Foldi C."/>
            <person name="Dima B."/>
            <person name="Sanchez-Garcia M."/>
            <person name="Sanchez-Ramirez S."/>
            <person name="Szollosi G.J."/>
            <person name="Szarkandi J.G."/>
            <person name="Papp V."/>
            <person name="Albert L."/>
            <person name="Andreopoulos W."/>
            <person name="Angelini C."/>
            <person name="Antonin V."/>
            <person name="Barry K.W."/>
            <person name="Bougher N.L."/>
            <person name="Buchanan P."/>
            <person name="Buyck B."/>
            <person name="Bense V."/>
            <person name="Catcheside P."/>
            <person name="Chovatia M."/>
            <person name="Cooper J."/>
            <person name="Damon W."/>
            <person name="Desjardin D."/>
            <person name="Finy P."/>
            <person name="Geml J."/>
            <person name="Haridas S."/>
            <person name="Hughes K."/>
            <person name="Justo A."/>
            <person name="Karasinski D."/>
            <person name="Kautmanova I."/>
            <person name="Kiss B."/>
            <person name="Kocsube S."/>
            <person name="Kotiranta H."/>
            <person name="LaButti K.M."/>
            <person name="Lechner B.E."/>
            <person name="Liimatainen K."/>
            <person name="Lipzen A."/>
            <person name="Lukacs Z."/>
            <person name="Mihaltcheva S."/>
            <person name="Morgado L.N."/>
            <person name="Niskanen T."/>
            <person name="Noordeloos M.E."/>
            <person name="Ohm R.A."/>
            <person name="Ortiz-Santana B."/>
            <person name="Ovrebo C."/>
            <person name="Racz N."/>
            <person name="Riley R."/>
            <person name="Savchenko A."/>
            <person name="Shiryaev A."/>
            <person name="Soop K."/>
            <person name="Spirin V."/>
            <person name="Szebenyi C."/>
            <person name="Tomsovsky M."/>
            <person name="Tulloss R.E."/>
            <person name="Uehling J."/>
            <person name="Grigoriev I.V."/>
            <person name="Vagvolgyi C."/>
            <person name="Papp T."/>
            <person name="Martin F.M."/>
            <person name="Miettinen O."/>
            <person name="Hibbett D.S."/>
            <person name="Nagy L.G."/>
        </authorList>
    </citation>
    <scope>NUCLEOTIDE SEQUENCE [LARGE SCALE GENOMIC DNA]</scope>
    <source>
        <strain evidence="2 3">HHB13444</strain>
    </source>
</reference>